<dbReference type="EMBL" id="JAMZIH010007621">
    <property type="protein sequence ID" value="KAJ1672930.1"/>
    <property type="molecule type" value="Genomic_DNA"/>
</dbReference>
<comment type="caution">
    <text evidence="1">The sequence shown here is derived from an EMBL/GenBank/DDBJ whole genome shotgun (WGS) entry which is preliminary data.</text>
</comment>
<evidence type="ECO:0000313" key="1">
    <source>
        <dbReference type="EMBL" id="KAJ1672930.1"/>
    </source>
</evidence>
<name>A0ACC1HAC3_9FUNG</name>
<feature type="non-terminal residue" evidence="1">
    <location>
        <position position="376"/>
    </location>
</feature>
<organism evidence="1 2">
    <name type="scientific">Spiromyces aspiralis</name>
    <dbReference type="NCBI Taxonomy" id="68401"/>
    <lineage>
        <taxon>Eukaryota</taxon>
        <taxon>Fungi</taxon>
        <taxon>Fungi incertae sedis</taxon>
        <taxon>Zoopagomycota</taxon>
        <taxon>Kickxellomycotina</taxon>
        <taxon>Kickxellomycetes</taxon>
        <taxon>Kickxellales</taxon>
        <taxon>Kickxellaceae</taxon>
        <taxon>Spiromyces</taxon>
    </lineage>
</organism>
<protein>
    <submittedName>
        <fullName evidence="1">Uncharacterized protein</fullName>
    </submittedName>
</protein>
<evidence type="ECO:0000313" key="2">
    <source>
        <dbReference type="Proteomes" id="UP001145114"/>
    </source>
</evidence>
<gene>
    <name evidence="1" type="ORF">EV182_006214</name>
</gene>
<accession>A0ACC1HAC3</accession>
<reference evidence="1" key="1">
    <citation type="submission" date="2022-06" db="EMBL/GenBank/DDBJ databases">
        <title>Phylogenomic reconstructions and comparative analyses of Kickxellomycotina fungi.</title>
        <authorList>
            <person name="Reynolds N.K."/>
            <person name="Stajich J.E."/>
            <person name="Barry K."/>
            <person name="Grigoriev I.V."/>
            <person name="Crous P."/>
            <person name="Smith M.E."/>
        </authorList>
    </citation>
    <scope>NUCLEOTIDE SEQUENCE</scope>
    <source>
        <strain evidence="1">RSA 2271</strain>
    </source>
</reference>
<proteinExistence type="predicted"/>
<keyword evidence="2" id="KW-1185">Reference proteome</keyword>
<dbReference type="Proteomes" id="UP001145114">
    <property type="component" value="Unassembled WGS sequence"/>
</dbReference>
<feature type="non-terminal residue" evidence="1">
    <location>
        <position position="1"/>
    </location>
</feature>
<sequence>KHPDKASASDLQQDAGEDKAPTIPHTTGNDTEGRVERDSCSKQAGQEPKHPSGSRWFNSLLFRQTSQVSNPRESEPGTGGSDAAAVADVSAVTSGSVAAAEDELEQRHASTTQSASVVVKTQERRRMWSVSSTASSSALVSSRRPDSNALPEQVLDDVNNVHNEGVEQRSDRTRAKAQPSVASRPQFTQDRAAHHVLQTPAQAPPVVSQQTRHDNVVEPMIELPDDDWFFSDGDVDHSPKRLMLQLRYATTHGSEYLWQSLDLARRKMWELVQTTYDFISECMPVSHRKTTQWREGGGNEYGGAPPSSIEIGDDDDNDSRRSNSSKYKPQTPPPDNDPNATETTALLNKHQMPSPRETPVRTPRTLRQVMHLEAKQ</sequence>